<evidence type="ECO:0000256" key="2">
    <source>
        <dbReference type="ARBA" id="ARBA00003788"/>
    </source>
</evidence>
<evidence type="ECO:0000256" key="4">
    <source>
        <dbReference type="ARBA" id="ARBA00011690"/>
    </source>
</evidence>
<evidence type="ECO:0000256" key="1">
    <source>
        <dbReference type="ARBA" id="ARBA00001933"/>
    </source>
</evidence>
<dbReference type="SUPFAM" id="SSF53383">
    <property type="entry name" value="PLP-dependent transferases"/>
    <property type="match status" value="2"/>
</dbReference>
<evidence type="ECO:0000256" key="8">
    <source>
        <dbReference type="HAMAP-Rule" id="MF_00711"/>
    </source>
</evidence>
<dbReference type="EMBL" id="JAHZUY010000002">
    <property type="protein sequence ID" value="MBW8268097.1"/>
    <property type="molecule type" value="Genomic_DNA"/>
</dbReference>
<dbReference type="InterPro" id="IPR015422">
    <property type="entry name" value="PyrdxlP-dep_Trfase_small"/>
</dbReference>
<keyword evidence="12" id="KW-1185">Reference proteome</keyword>
<dbReference type="EC" id="1.4.4.2" evidence="8"/>
<dbReference type="InterPro" id="IPR049316">
    <property type="entry name" value="GDC-P_C"/>
</dbReference>
<gene>
    <name evidence="8 11" type="primary">gcvP</name>
    <name evidence="11" type="ORF">K1J50_01200</name>
</gene>
<evidence type="ECO:0000313" key="11">
    <source>
        <dbReference type="EMBL" id="MBW8268097.1"/>
    </source>
</evidence>
<organism evidence="11 12">
    <name type="scientific">Caldovatus aquaticus</name>
    <dbReference type="NCBI Taxonomy" id="2865671"/>
    <lineage>
        <taxon>Bacteria</taxon>
        <taxon>Pseudomonadati</taxon>
        <taxon>Pseudomonadota</taxon>
        <taxon>Alphaproteobacteria</taxon>
        <taxon>Acetobacterales</taxon>
        <taxon>Roseomonadaceae</taxon>
        <taxon>Caldovatus</taxon>
    </lineage>
</organism>
<protein>
    <recommendedName>
        <fullName evidence="8">Glycine dehydrogenase (decarboxylating)</fullName>
        <ecNumber evidence="8">1.4.4.2</ecNumber>
    </recommendedName>
    <alternativeName>
        <fullName evidence="8">Glycine cleavage system P-protein</fullName>
    </alternativeName>
    <alternativeName>
        <fullName evidence="8">Glycine decarboxylase</fullName>
    </alternativeName>
    <alternativeName>
        <fullName evidence="8">Glycine dehydrogenase (aminomethyl-transferring)</fullName>
    </alternativeName>
</protein>
<feature type="domain" description="Glycine cleavage system P-protein N-terminal" evidence="9">
    <location>
        <begin position="487"/>
        <end position="739"/>
    </location>
</feature>
<reference evidence="11 12" key="1">
    <citation type="submission" date="2021-08" db="EMBL/GenBank/DDBJ databases">
        <title>Caldovatus sediminis gen. nov., sp. nov., a moderately thermophilic bacterium isolated from a hot spring.</title>
        <authorList>
            <person name="Hu C.-J."/>
            <person name="Li W.-J."/>
            <person name="Xian W.-D."/>
        </authorList>
    </citation>
    <scope>NUCLEOTIDE SEQUENCE [LARGE SCALE GENOMIC DNA]</scope>
    <source>
        <strain evidence="11 12">SYSU G05006</strain>
    </source>
</reference>
<proteinExistence type="inferred from homology"/>
<dbReference type="PANTHER" id="PTHR11773:SF1">
    <property type="entry name" value="GLYCINE DEHYDROGENASE (DECARBOXYLATING), MITOCHONDRIAL"/>
    <property type="match status" value="1"/>
</dbReference>
<comment type="function">
    <text evidence="2 8">The glycine cleavage system catalyzes the degradation of glycine. The P protein binds the alpha-amino group of glycine through its pyridoxal phosphate cofactor; CO(2) is released and the remaining methylamine moiety is then transferred to the lipoamide cofactor of the H protein.</text>
</comment>
<dbReference type="Proteomes" id="UP001519924">
    <property type="component" value="Unassembled WGS sequence"/>
</dbReference>
<evidence type="ECO:0000313" key="12">
    <source>
        <dbReference type="Proteomes" id="UP001519924"/>
    </source>
</evidence>
<name>A0ABS7EXK6_9PROT</name>
<comment type="subunit">
    <text evidence="4 8">The glycine cleavage system is composed of four proteins: P, T, L and H.</text>
</comment>
<evidence type="ECO:0000259" key="9">
    <source>
        <dbReference type="Pfam" id="PF02347"/>
    </source>
</evidence>
<comment type="catalytic activity">
    <reaction evidence="7 8">
        <text>N(6)-[(R)-lipoyl]-L-lysyl-[glycine-cleavage complex H protein] + glycine + H(+) = N(6)-[(R)-S(8)-aminomethyldihydrolipoyl]-L-lysyl-[glycine-cleavage complex H protein] + CO2</text>
        <dbReference type="Rhea" id="RHEA:24304"/>
        <dbReference type="Rhea" id="RHEA-COMP:10494"/>
        <dbReference type="Rhea" id="RHEA-COMP:10495"/>
        <dbReference type="ChEBI" id="CHEBI:15378"/>
        <dbReference type="ChEBI" id="CHEBI:16526"/>
        <dbReference type="ChEBI" id="CHEBI:57305"/>
        <dbReference type="ChEBI" id="CHEBI:83099"/>
        <dbReference type="ChEBI" id="CHEBI:83143"/>
        <dbReference type="EC" id="1.4.4.2"/>
    </reaction>
</comment>
<dbReference type="InterPro" id="IPR015421">
    <property type="entry name" value="PyrdxlP-dep_Trfase_major"/>
</dbReference>
<evidence type="ECO:0000256" key="3">
    <source>
        <dbReference type="ARBA" id="ARBA00010756"/>
    </source>
</evidence>
<dbReference type="InterPro" id="IPR020581">
    <property type="entry name" value="GDC_P"/>
</dbReference>
<dbReference type="RefSeq" id="WP_220115603.1">
    <property type="nucleotide sequence ID" value="NZ_JAHZUY010000002.1"/>
</dbReference>
<evidence type="ECO:0000256" key="7">
    <source>
        <dbReference type="ARBA" id="ARBA00049026"/>
    </source>
</evidence>
<comment type="similarity">
    <text evidence="3 8">Belongs to the GcvP family.</text>
</comment>
<dbReference type="InterPro" id="IPR049315">
    <property type="entry name" value="GDC-P_N"/>
</dbReference>
<keyword evidence="6 8" id="KW-0560">Oxidoreductase</keyword>
<dbReference type="NCBIfam" id="NF003346">
    <property type="entry name" value="PRK04366.1"/>
    <property type="match status" value="1"/>
</dbReference>
<dbReference type="PANTHER" id="PTHR11773">
    <property type="entry name" value="GLYCINE DEHYDROGENASE, DECARBOXYLATING"/>
    <property type="match status" value="1"/>
</dbReference>
<dbReference type="Gene3D" id="3.90.1150.10">
    <property type="entry name" value="Aspartate Aminotransferase, domain 1"/>
    <property type="match status" value="2"/>
</dbReference>
<dbReference type="HAMAP" id="MF_00711">
    <property type="entry name" value="GcvP"/>
    <property type="match status" value="1"/>
</dbReference>
<dbReference type="NCBIfam" id="TIGR00461">
    <property type="entry name" value="gcvP"/>
    <property type="match status" value="1"/>
</dbReference>
<dbReference type="CDD" id="cd00613">
    <property type="entry name" value="GDC-P"/>
    <property type="match status" value="2"/>
</dbReference>
<dbReference type="InterPro" id="IPR015424">
    <property type="entry name" value="PyrdxlP-dep_Trfase"/>
</dbReference>
<dbReference type="GO" id="GO:0004375">
    <property type="term" value="F:glycine dehydrogenase (decarboxylating) activity"/>
    <property type="evidence" value="ECO:0007669"/>
    <property type="project" value="UniProtKB-EC"/>
</dbReference>
<accession>A0ABS7EXK6</accession>
<dbReference type="Gene3D" id="3.40.640.10">
    <property type="entry name" value="Type I PLP-dependent aspartate aminotransferase-like (Major domain)"/>
    <property type="match status" value="2"/>
</dbReference>
<comment type="cofactor">
    <cofactor evidence="1 8">
        <name>pyridoxal 5'-phosphate</name>
        <dbReference type="ChEBI" id="CHEBI:597326"/>
    </cofactor>
</comment>
<comment type="caution">
    <text evidence="11">The sequence shown here is derived from an EMBL/GenBank/DDBJ whole genome shotgun (WGS) entry which is preliminary data.</text>
</comment>
<dbReference type="Pfam" id="PF02347">
    <property type="entry name" value="GDC-P"/>
    <property type="match status" value="2"/>
</dbReference>
<evidence type="ECO:0000256" key="6">
    <source>
        <dbReference type="ARBA" id="ARBA00023002"/>
    </source>
</evidence>
<evidence type="ECO:0000256" key="5">
    <source>
        <dbReference type="ARBA" id="ARBA00022898"/>
    </source>
</evidence>
<evidence type="ECO:0000259" key="10">
    <source>
        <dbReference type="Pfam" id="PF21478"/>
    </source>
</evidence>
<dbReference type="InterPro" id="IPR003437">
    <property type="entry name" value="GcvP"/>
</dbReference>
<feature type="modified residue" description="N6-(pyridoxal phosphate)lysine" evidence="8">
    <location>
        <position position="712"/>
    </location>
</feature>
<sequence length="973" mass="103520">MSAALEELAVLEEPGAFVRRHIGPSEAEIAEMLAVVGATSLEDLVARTVPAAIRGADLSALPPPASEAEVIAELRALSERNRRVKSLIGMGYHGTHTPPVILRNVLENPGWYTAYTPYQAEIAQGRLEALVNFQTMVADLTGLPVANASLLDEGTAAAEAMHLALGATRGRIRTLVAASDLHPQTLAVLRVRAEPLGVAVKVVAPGEVAAACAAEKPFAVLLQYPGTTGEVRDLRAEIAAAHAAGGLAIVAADPLALCLLTPPGEMDADVVVGSTQRFGVPMGYGGPHAAYMAVKDAYKRLMPGRLVGVSVDAAGQPALRLALQTREQHIRREKATSNICTAQVLLAVMASMYAVWHGPEGLRRIARRVNLQARLLADAARRAGFALRHDAFFDTLALDCPPARAEALMAAALARGFNLRRVEAGCVGIALDETVTREDLAALSAALAEAGGTAPAAPDRLSPQGGIPEALARTSPFLTAEVFNSHHAEHAMLRYLKRLEDKDIALNRSMIPLGSCTMKLNATAEMIPVTFPGFTDIHPFAPPDQAEGYAELIGRLERWLAAITGFAAVSLQPNAGSQGEYAGLLAIRSWHKARGQGHRDVCLIPASAHGTNPASAAMAGMRVVVVGCDRDGNVDLADLRAKAEEHADKLAALMVTYPSTHGVFEEEIRAICDLVHAHGGQVYMDGANMNAQVGLTSPAAIGADVCHLNLHKTFCIPHGGGGPGVGPIAVAAHLAPHLPNHPLHPGAGPETGYGPVSAAPFGSAMILPISYAYIRLMGAEGLRRASQVAILSANYVARRLSGHYPVLYKGARGMVAHECILDCRGFQQGGGVLVEDIAKRLQDYGFHAPTMSWPVPGTLMVEPTESEPKAELDRFIAAMIAIREEIRAIERGEMDKADNPLKNAPHTAEEIAAAEWRHPYTREQAAFPLPFVRGHKYWPPVKRVDNVYGDRHLVCTCAPLEEYAHRLQLEAAE</sequence>
<feature type="domain" description="Glycine cleavage system P-protein N-terminal" evidence="9">
    <location>
        <begin position="19"/>
        <end position="445"/>
    </location>
</feature>
<feature type="domain" description="Glycine dehydrogenase C-terminal" evidence="10">
    <location>
        <begin position="785"/>
        <end position="906"/>
    </location>
</feature>
<keyword evidence="5 8" id="KW-0663">Pyridoxal phosphate</keyword>
<dbReference type="Pfam" id="PF21478">
    <property type="entry name" value="GcvP2_C"/>
    <property type="match status" value="1"/>
</dbReference>